<accession>A0A939JY33</accession>
<dbReference type="Gene3D" id="3.40.50.200">
    <property type="entry name" value="Peptidase S8/S53 domain"/>
    <property type="match status" value="1"/>
</dbReference>
<evidence type="ECO:0000259" key="4">
    <source>
        <dbReference type="Pfam" id="PF18962"/>
    </source>
</evidence>
<keyword evidence="1" id="KW-0378">Hydrolase</keyword>
<name>A0A939JY33_9BACT</name>
<feature type="active site" description="Charge relay system" evidence="1">
    <location>
        <position position="167"/>
    </location>
</feature>
<dbReference type="InterPro" id="IPR008979">
    <property type="entry name" value="Galactose-bd-like_sf"/>
</dbReference>
<dbReference type="Pfam" id="PF00082">
    <property type="entry name" value="Peptidase_S8"/>
    <property type="match status" value="1"/>
</dbReference>
<dbReference type="Proteomes" id="UP000664795">
    <property type="component" value="Unassembled WGS sequence"/>
</dbReference>
<comment type="similarity">
    <text evidence="1">Belongs to the peptidase S8 family.</text>
</comment>
<dbReference type="PANTHER" id="PTHR43399">
    <property type="entry name" value="SUBTILISIN-RELATED"/>
    <property type="match status" value="1"/>
</dbReference>
<reference evidence="5 6" key="1">
    <citation type="submission" date="2021-03" db="EMBL/GenBank/DDBJ databases">
        <title>Fibrella sp. HMF5036 genome sequencing and assembly.</title>
        <authorList>
            <person name="Kang H."/>
            <person name="Kim H."/>
            <person name="Bae S."/>
            <person name="Joh K."/>
        </authorList>
    </citation>
    <scope>NUCLEOTIDE SEQUENCE [LARGE SCALE GENOMIC DNA]</scope>
    <source>
        <strain evidence="5 6">HMF5036</strain>
    </source>
</reference>
<dbReference type="AlphaFoldDB" id="A0A939JY33"/>
<dbReference type="RefSeq" id="WP_207333903.1">
    <property type="nucleotide sequence ID" value="NZ_JAFMYU010000002.1"/>
</dbReference>
<keyword evidence="6" id="KW-1185">Reference proteome</keyword>
<feature type="active site" description="Charge relay system" evidence="1">
    <location>
        <position position="392"/>
    </location>
</feature>
<dbReference type="InterPro" id="IPR051048">
    <property type="entry name" value="Peptidase_S8/S53_subtilisin"/>
</dbReference>
<comment type="caution">
    <text evidence="5">The sequence shown here is derived from an EMBL/GenBank/DDBJ whole genome shotgun (WGS) entry which is preliminary data.</text>
</comment>
<dbReference type="SUPFAM" id="SSF49785">
    <property type="entry name" value="Galactose-binding domain-like"/>
    <property type="match status" value="1"/>
</dbReference>
<dbReference type="Pfam" id="PF18962">
    <property type="entry name" value="Por_Secre_tail"/>
    <property type="match status" value="1"/>
</dbReference>
<dbReference type="InterPro" id="IPR000209">
    <property type="entry name" value="Peptidase_S8/S53_dom"/>
</dbReference>
<dbReference type="NCBIfam" id="TIGR04183">
    <property type="entry name" value="Por_Secre_tail"/>
    <property type="match status" value="1"/>
</dbReference>
<feature type="domain" description="Peptidase S8/S53" evidence="3">
    <location>
        <begin position="157"/>
        <end position="447"/>
    </location>
</feature>
<evidence type="ECO:0000313" key="6">
    <source>
        <dbReference type="Proteomes" id="UP000664795"/>
    </source>
</evidence>
<keyword evidence="1" id="KW-0720">Serine protease</keyword>
<dbReference type="SUPFAM" id="SSF52743">
    <property type="entry name" value="Subtilisin-like"/>
    <property type="match status" value="1"/>
</dbReference>
<dbReference type="GO" id="GO:0004252">
    <property type="term" value="F:serine-type endopeptidase activity"/>
    <property type="evidence" value="ECO:0007669"/>
    <property type="project" value="UniProtKB-UniRule"/>
</dbReference>
<evidence type="ECO:0000256" key="1">
    <source>
        <dbReference type="PROSITE-ProRule" id="PRU01240"/>
    </source>
</evidence>
<keyword evidence="1" id="KW-0645">Protease</keyword>
<gene>
    <name evidence="5" type="ORF">J2I48_02960</name>
</gene>
<sequence length="942" mass="101378">MKLARSLRHLTVNTCRPLQLYRAGKWLTLWVVACGVAHAQPITPLRPAKPGFHQPAAHPTPTPNQPAGGGVSFLEPSKKRSNYRPRRWMGTDETGHPIVYGLHNTEAALGTRTLPLFGQNATGLQLTGSSFVAGKLGLWDGGLVLAGHQEFGGRVRQRNTTGTLSNHATHMAGTLIAKGLSPAARGMANGASLQVWDYTDDLAEMTAAAPGLLLSVHAYGPLAGWVQNLSRPGTDPNLKWEWWGNTAVSTTEDYLFGFYTAKARDIDRLAYTNPYYLMVRSADNKRTETGPAAGTAYFLANTNAQSTASRSRNDAYDVIPAEATAKNVLTVGAADIDLSSDNEPVRLASSPYSGWGPTDDGRIKPDLLGIGTRVYSTLASGTTDYGVNTGTSMAAANVTGSLLLLQELYTRQTNGRFLRAATLRGLAIHTASRLTPDPGPDYRQGWGLLNTTAAAAVIQNLNQGHQLSEQTLPNAQTYTLSVVAQGGQPLVVTLCWTDPEGPVSPLNPISLNSRIPKIVNDLDLRVVGNGQTTLPYILNPDRPADKATRGDNSRDNVEQVCITNPVAGQTYMVKVTHKNTLRDAGQPFSVIVSGQKERACSLPARAILNRPDTTLCVGNTLTLKTDDIPGLHYEWLRDGVPTPTNDAPETTVQTSGSYALRYTDQVTGCVGVSAPVRVRLFSPQVRLSPATSLYLCSSNSSVPLSATVEAGSTLSWFRNGQLLTGVTGTSIAVAQPGIYMAKATLRNCAAQSVAVSAQPTTLGTPLLLPAEDDIQLPNGASIRLIGPVGPEFIYQWQRDRQPIAGAVDRQLLVNTPGAYRLQVTQQQCVSFSAEKTVQRSSWAGLSTLPDSLVAFDGADSTFVIYPNPTPGTLFVRYVRPGATTVNVTVYDIIGNVRKEAMPLRFRQGLFYLDMPVYDLPLGIYLLHLTDGSRSKSVRFFKE</sequence>
<organism evidence="5 6">
    <name type="scientific">Fibrella aquatilis</name>
    <dbReference type="NCBI Taxonomy" id="2817059"/>
    <lineage>
        <taxon>Bacteria</taxon>
        <taxon>Pseudomonadati</taxon>
        <taxon>Bacteroidota</taxon>
        <taxon>Cytophagia</taxon>
        <taxon>Cytophagales</taxon>
        <taxon>Spirosomataceae</taxon>
        <taxon>Fibrella</taxon>
    </lineage>
</organism>
<feature type="region of interest" description="Disordered" evidence="2">
    <location>
        <begin position="48"/>
        <end position="88"/>
    </location>
</feature>
<protein>
    <submittedName>
        <fullName evidence="5">S8 family serine peptidase</fullName>
    </submittedName>
</protein>
<evidence type="ECO:0000259" key="3">
    <source>
        <dbReference type="Pfam" id="PF00082"/>
    </source>
</evidence>
<evidence type="ECO:0000256" key="2">
    <source>
        <dbReference type="SAM" id="MobiDB-lite"/>
    </source>
</evidence>
<feature type="domain" description="Secretion system C-terminal sorting" evidence="4">
    <location>
        <begin position="864"/>
        <end position="935"/>
    </location>
</feature>
<dbReference type="GO" id="GO:0006508">
    <property type="term" value="P:proteolysis"/>
    <property type="evidence" value="ECO:0007669"/>
    <property type="project" value="UniProtKB-KW"/>
</dbReference>
<dbReference type="InterPro" id="IPR036852">
    <property type="entry name" value="Peptidase_S8/S53_dom_sf"/>
</dbReference>
<dbReference type="PANTHER" id="PTHR43399:SF5">
    <property type="entry name" value="PEPTIDASE S8 FAMILY WITH PROTEASE-ASSOCIATED DOMAIN"/>
    <property type="match status" value="1"/>
</dbReference>
<dbReference type="PROSITE" id="PS51892">
    <property type="entry name" value="SUBTILASE"/>
    <property type="match status" value="1"/>
</dbReference>
<evidence type="ECO:0000313" key="5">
    <source>
        <dbReference type="EMBL" id="MBO0929933.1"/>
    </source>
</evidence>
<proteinExistence type="inferred from homology"/>
<dbReference type="InterPro" id="IPR026444">
    <property type="entry name" value="Secre_tail"/>
</dbReference>
<dbReference type="Gene3D" id="2.60.120.380">
    <property type="match status" value="1"/>
</dbReference>
<feature type="active site" description="Charge relay system" evidence="1">
    <location>
        <position position="140"/>
    </location>
</feature>
<dbReference type="EMBL" id="JAFMYU010000002">
    <property type="protein sequence ID" value="MBO0929933.1"/>
    <property type="molecule type" value="Genomic_DNA"/>
</dbReference>